<reference evidence="2" key="1">
    <citation type="submission" date="2024-05" db="EMBL/GenBank/DDBJ databases">
        <title>Complete Genome Sequences of 14 Acinetobacter baumannii phages isolated in Kenya.</title>
        <authorList>
            <person name="Mwai F."/>
            <person name="Kigen C."/>
            <person name="Makobe C."/>
            <person name="Georges M."/>
            <person name="Mutai I."/>
            <person name="Odoyo E."/>
            <person name="Gachoya M."/>
            <person name="Musila L."/>
        </authorList>
    </citation>
    <scope>NUCLEOTIDE SEQUENCE</scope>
</reference>
<evidence type="ECO:0000259" key="1">
    <source>
        <dbReference type="Pfam" id="PF04233"/>
    </source>
</evidence>
<gene>
    <name evidence="2" type="ORF">SMMRWMVJ_CDS0092</name>
</gene>
<accession>A0AAU8KWB4</accession>
<dbReference type="EMBL" id="PP841127">
    <property type="protein sequence ID" value="XCN27080.1"/>
    <property type="molecule type" value="Genomic_DNA"/>
</dbReference>
<proteinExistence type="predicted"/>
<protein>
    <submittedName>
        <fullName evidence="2">Head morphogenesis protein</fullName>
    </submittedName>
</protein>
<dbReference type="InterPro" id="IPR006528">
    <property type="entry name" value="Phage_head_morphogenesis_dom"/>
</dbReference>
<organism evidence="2">
    <name type="scientific">Acinetobacter phage vB_Ab_01_KEN_01</name>
    <dbReference type="NCBI Taxonomy" id="3143010"/>
    <lineage>
        <taxon>Viruses</taxon>
    </lineage>
</organism>
<evidence type="ECO:0000313" key="2">
    <source>
        <dbReference type="EMBL" id="XCN27080.1"/>
    </source>
</evidence>
<name>A0AAU8KWB4_9VIRU</name>
<feature type="domain" description="Phage head morphogenesis" evidence="1">
    <location>
        <begin position="135"/>
        <end position="245"/>
    </location>
</feature>
<dbReference type="Pfam" id="PF04233">
    <property type="entry name" value="Phage_Mu_F"/>
    <property type="match status" value="1"/>
</dbReference>
<sequence>MEITLESIAPNVSLTKWYREQMQGMMDEMRSDLILDVVKPMRSEIAMDGILDWMGHVIDGLVSRWQDRLDKLSTQVAQELVSKAKTNYDKRLLGILRKRGFTVNFRHTQYMEDQAQIALGENVALIKSIGNEYLDKVRSAVWRSVKNGYDVESLIKQLKEIDGVTDRRVKNIAKDQTAKLNQAFEKARAEELGIKEAIWLHSSTGKTYRHDHVKANGTRYEIAKGCFISGEWIQPAEKINCRCRAKLIIEIPDNPYQNN</sequence>